<feature type="binding site" evidence="5">
    <location>
        <position position="371"/>
    </location>
    <ligand>
        <name>Fe cation</name>
        <dbReference type="ChEBI" id="CHEBI:24875"/>
        <note>catalytic</note>
    </ligand>
</feature>
<dbReference type="InterPro" id="IPR004294">
    <property type="entry name" value="Carotenoid_Oase"/>
</dbReference>
<proteinExistence type="inferred from homology"/>
<feature type="binding site" evidence="5">
    <location>
        <position position="590"/>
    </location>
    <ligand>
        <name>Fe cation</name>
        <dbReference type="ChEBI" id="CHEBI:24875"/>
        <note>catalytic</note>
    </ligand>
</feature>
<comment type="cofactor">
    <cofactor evidence="5">
        <name>Fe(2+)</name>
        <dbReference type="ChEBI" id="CHEBI:29033"/>
    </cofactor>
    <text evidence="5">Binds 1 Fe(2+) ion per subunit.</text>
</comment>
<dbReference type="GO" id="GO:0046872">
    <property type="term" value="F:metal ion binding"/>
    <property type="evidence" value="ECO:0007669"/>
    <property type="project" value="UniProtKB-KW"/>
</dbReference>
<accession>A0A0M8N5Z8</accession>
<sequence>MADKALGRLQNIQGHLVNEQKQEPEWPNSAGFQGRFEQLEPVDLEVRGTIPPYAAGTLYRTGPGAFQVEGTPVGTVSLSHWFDGFSQTHRFQLLPPASPWLPMRVVYNSRLHADGQVEDIRQTGSMKYFTFAQRYDPCSSLFKKVMSKFVPSIGEVNIGVTLSTNLPGIQSRPSPGSKPKKKQEKGEKEKREKESQKNGSSHASGIQSLWAKSDASMLKELDPETLEPIGIAQQSALHPDLRGPLAAAHARSDPVTGDVFNYNLSLDGGCVYRVFRTSAATGETEILATISGEGIRPAYLHSLFLTERFVILCIWNSHLAKGGAVMLETNNIFDAIDPAARTAKTKWLVVDRHHGRGVVAAFQGPSFFCFHSVNSYEVSADQNSDAGGDCDILCDVMQFENTDILHEFYYDVLLGKKKAAAAAATKRQSARYARYRLPGVPTSELSGTTRGDVLRRALETGEFPIIAPEEGSFPLHARGDLPTLNPAFVTRAHRYVYVVADRGLSTFFDGLFKLDTTTKEVVYWKNPRGHTPGEAVFVADPRGTEEDDGVLLSVVLDGHRGKSYLLCLDARSMRELGRAECPVPVHFGYHGQHIRARETTRAVDI</sequence>
<dbReference type="Proteomes" id="UP000053831">
    <property type="component" value="Unassembled WGS sequence"/>
</dbReference>
<dbReference type="GO" id="GO:0016121">
    <property type="term" value="P:carotene catabolic process"/>
    <property type="evidence" value="ECO:0007669"/>
    <property type="project" value="TreeGrafter"/>
</dbReference>
<dbReference type="OrthoDB" id="407010at2759"/>
<comment type="caution">
    <text evidence="7">The sequence shown here is derived from an EMBL/GenBank/DDBJ whole genome shotgun (WGS) entry which is preliminary data.</text>
</comment>
<gene>
    <name evidence="7" type="ORF">ESCO_006836</name>
</gene>
<evidence type="ECO:0000256" key="6">
    <source>
        <dbReference type="SAM" id="MobiDB-lite"/>
    </source>
</evidence>
<evidence type="ECO:0000256" key="4">
    <source>
        <dbReference type="ARBA" id="ARBA00023004"/>
    </source>
</evidence>
<evidence type="ECO:0000313" key="7">
    <source>
        <dbReference type="EMBL" id="KOS20670.1"/>
    </source>
</evidence>
<reference evidence="7 8" key="1">
    <citation type="submission" date="2015-07" db="EMBL/GenBank/DDBJ databases">
        <title>The genome of the fungus Escovopsis weberi, a specialized disease agent of ant agriculture.</title>
        <authorList>
            <person name="de Man T.J."/>
            <person name="Stajich J.E."/>
            <person name="Kubicek C.P."/>
            <person name="Chenthamara K."/>
            <person name="Atanasova L."/>
            <person name="Druzhinina I.S."/>
            <person name="Birnbaum S."/>
            <person name="Barribeau S.M."/>
            <person name="Teiling C."/>
            <person name="Suen G."/>
            <person name="Currie C."/>
            <person name="Gerardo N.M."/>
        </authorList>
    </citation>
    <scope>NUCLEOTIDE SEQUENCE [LARGE SCALE GENOMIC DNA]</scope>
</reference>
<dbReference type="STRING" id="150374.A0A0M8N5Z8"/>
<keyword evidence="2 5" id="KW-0479">Metal-binding</keyword>
<protein>
    <submittedName>
        <fullName evidence="7">Beta</fullName>
    </submittedName>
</protein>
<evidence type="ECO:0000256" key="3">
    <source>
        <dbReference type="ARBA" id="ARBA00023002"/>
    </source>
</evidence>
<dbReference type="AlphaFoldDB" id="A0A0M8N5Z8"/>
<feature type="binding site" evidence="5">
    <location>
        <position position="249"/>
    </location>
    <ligand>
        <name>Fe cation</name>
        <dbReference type="ChEBI" id="CHEBI:24875"/>
        <note>catalytic</note>
    </ligand>
</feature>
<evidence type="ECO:0000256" key="1">
    <source>
        <dbReference type="ARBA" id="ARBA00006787"/>
    </source>
</evidence>
<evidence type="ECO:0000256" key="2">
    <source>
        <dbReference type="ARBA" id="ARBA00022723"/>
    </source>
</evidence>
<dbReference type="Pfam" id="PF03055">
    <property type="entry name" value="RPE65"/>
    <property type="match status" value="1"/>
</dbReference>
<dbReference type="PANTHER" id="PTHR10543:SF24">
    <property type="entry name" value="CAROTENOID ISOMEROOXYGENASE"/>
    <property type="match status" value="1"/>
</dbReference>
<evidence type="ECO:0000256" key="5">
    <source>
        <dbReference type="PIRSR" id="PIRSR604294-1"/>
    </source>
</evidence>
<feature type="binding site" evidence="5">
    <location>
        <position position="301"/>
    </location>
    <ligand>
        <name>Fe cation</name>
        <dbReference type="ChEBI" id="CHEBI:24875"/>
        <note>catalytic</note>
    </ligand>
</feature>
<evidence type="ECO:0000313" key="8">
    <source>
        <dbReference type="Proteomes" id="UP000053831"/>
    </source>
</evidence>
<keyword evidence="4 5" id="KW-0408">Iron</keyword>
<keyword evidence="8" id="KW-1185">Reference proteome</keyword>
<feature type="region of interest" description="Disordered" evidence="6">
    <location>
        <begin position="164"/>
        <end position="205"/>
    </location>
</feature>
<keyword evidence="3" id="KW-0560">Oxidoreductase</keyword>
<dbReference type="PANTHER" id="PTHR10543">
    <property type="entry name" value="BETA-CAROTENE DIOXYGENASE"/>
    <property type="match status" value="1"/>
</dbReference>
<organism evidence="7 8">
    <name type="scientific">Escovopsis weberi</name>
    <dbReference type="NCBI Taxonomy" id="150374"/>
    <lineage>
        <taxon>Eukaryota</taxon>
        <taxon>Fungi</taxon>
        <taxon>Dikarya</taxon>
        <taxon>Ascomycota</taxon>
        <taxon>Pezizomycotina</taxon>
        <taxon>Sordariomycetes</taxon>
        <taxon>Hypocreomycetidae</taxon>
        <taxon>Hypocreales</taxon>
        <taxon>Hypocreaceae</taxon>
        <taxon>Escovopsis</taxon>
    </lineage>
</organism>
<feature type="compositionally biased region" description="Basic and acidic residues" evidence="6">
    <location>
        <begin position="184"/>
        <end position="196"/>
    </location>
</feature>
<dbReference type="EMBL" id="LGSR01000015">
    <property type="protein sequence ID" value="KOS20670.1"/>
    <property type="molecule type" value="Genomic_DNA"/>
</dbReference>
<comment type="similarity">
    <text evidence="1">Belongs to the carotenoid oxygenase family.</text>
</comment>
<name>A0A0M8N5Z8_ESCWE</name>
<dbReference type="GO" id="GO:0010436">
    <property type="term" value="F:carotenoid dioxygenase activity"/>
    <property type="evidence" value="ECO:0007669"/>
    <property type="project" value="TreeGrafter"/>
</dbReference>